<dbReference type="InterPro" id="IPR004360">
    <property type="entry name" value="Glyas_Fos-R_dOase_dom"/>
</dbReference>
<dbReference type="HOGENOM" id="CLU_355641_0_0_1"/>
<dbReference type="InterPro" id="IPR006097">
    <property type="entry name" value="Glu/Leu/Phe/Val/Trp_DH_dimer"/>
</dbReference>
<dbReference type="GeneID" id="13291625"/>
<reference evidence="5" key="1">
    <citation type="journal article" date="2011" name="Nat. Commun.">
        <title>Effector diversification within compartments of the Leptosphaeria maculans genome affected by Repeat-Induced Point mutations.</title>
        <authorList>
            <person name="Rouxel T."/>
            <person name="Grandaubert J."/>
            <person name="Hane J.K."/>
            <person name="Hoede C."/>
            <person name="van de Wouw A.P."/>
            <person name="Couloux A."/>
            <person name="Dominguez V."/>
            <person name="Anthouard V."/>
            <person name="Bally P."/>
            <person name="Bourras S."/>
            <person name="Cozijnsen A.J."/>
            <person name="Ciuffetti L.M."/>
            <person name="Degrave A."/>
            <person name="Dilmaghani A."/>
            <person name="Duret L."/>
            <person name="Fudal I."/>
            <person name="Goodwin S.B."/>
            <person name="Gout L."/>
            <person name="Glaser N."/>
            <person name="Linglin J."/>
            <person name="Kema G.H.J."/>
            <person name="Lapalu N."/>
            <person name="Lawrence C.B."/>
            <person name="May K."/>
            <person name="Meyer M."/>
            <person name="Ollivier B."/>
            <person name="Poulain J."/>
            <person name="Schoch C.L."/>
            <person name="Simon A."/>
            <person name="Spatafora J.W."/>
            <person name="Stachowiak A."/>
            <person name="Turgeon B.G."/>
            <person name="Tyler B.M."/>
            <person name="Vincent D."/>
            <person name="Weissenbach J."/>
            <person name="Amselem J."/>
            <person name="Quesneville H."/>
            <person name="Oliver R.P."/>
            <person name="Wincker P."/>
            <person name="Balesdent M.-H."/>
            <person name="Howlett B.J."/>
        </authorList>
    </citation>
    <scope>NUCLEOTIDE SEQUENCE [LARGE SCALE GENOMIC DNA]</scope>
    <source>
        <strain evidence="5">JN3 / isolate v23.1.3 / race Av1-4-5-6-7-8</strain>
    </source>
</reference>
<dbReference type="Pfam" id="PF02812">
    <property type="entry name" value="ELFV_dehydrog_N"/>
    <property type="match status" value="1"/>
</dbReference>
<dbReference type="SUPFAM" id="SSF54593">
    <property type="entry name" value="Glyoxalase/Bleomycin resistance protein/Dihydroxybiphenyl dioxygenase"/>
    <property type="match status" value="2"/>
</dbReference>
<dbReference type="InterPro" id="IPR006096">
    <property type="entry name" value="Glu/Leu/Phe/Val/Trp_DH_C"/>
</dbReference>
<accession>E4ZFR3</accession>
<dbReference type="InterPro" id="IPR046346">
    <property type="entry name" value="Aminoacid_DH-like_N_sf"/>
</dbReference>
<keyword evidence="2" id="KW-0560">Oxidoreductase</keyword>
<dbReference type="GO" id="GO:0006538">
    <property type="term" value="P:L-glutamate catabolic process"/>
    <property type="evidence" value="ECO:0007669"/>
    <property type="project" value="TreeGrafter"/>
</dbReference>
<proteinExistence type="inferred from homology"/>
<evidence type="ECO:0000313" key="5">
    <source>
        <dbReference type="Proteomes" id="UP000002668"/>
    </source>
</evidence>
<dbReference type="GO" id="GO:0005739">
    <property type="term" value="C:mitochondrion"/>
    <property type="evidence" value="ECO:0007669"/>
    <property type="project" value="TreeGrafter"/>
</dbReference>
<evidence type="ECO:0000313" key="4">
    <source>
        <dbReference type="EMBL" id="CBX90133.1"/>
    </source>
</evidence>
<dbReference type="PANTHER" id="PTHR11606">
    <property type="entry name" value="GLUTAMATE DEHYDROGENASE"/>
    <property type="match status" value="1"/>
</dbReference>
<dbReference type="Pfam" id="PF00208">
    <property type="entry name" value="ELFV_dehydrog"/>
    <property type="match status" value="1"/>
</dbReference>
<dbReference type="SMART" id="SM00839">
    <property type="entry name" value="ELFV_dehydrog"/>
    <property type="match status" value="1"/>
</dbReference>
<organism evidence="4 5">
    <name type="scientific">Leptosphaeria maculans (strain JN3 / isolate v23.1.3 / race Av1-4-5-6-7-8)</name>
    <name type="common">Blackleg fungus</name>
    <name type="synonym">Phoma lingam</name>
    <dbReference type="NCBI Taxonomy" id="985895"/>
    <lineage>
        <taxon>Eukaryota</taxon>
        <taxon>Fungi</taxon>
        <taxon>Dikarya</taxon>
        <taxon>Ascomycota</taxon>
        <taxon>Pezizomycotina</taxon>
        <taxon>Dothideomycetes</taxon>
        <taxon>Pleosporomycetidae</taxon>
        <taxon>Pleosporales</taxon>
        <taxon>Pleosporineae</taxon>
        <taxon>Leptosphaeriaceae</taxon>
        <taxon>Plenodomus</taxon>
        <taxon>Plenodomus lingam/Leptosphaeria maculans species complex</taxon>
    </lineage>
</organism>
<dbReference type="InterPro" id="IPR037523">
    <property type="entry name" value="VOC_core"/>
</dbReference>
<dbReference type="InterPro" id="IPR029068">
    <property type="entry name" value="Glyas_Bleomycin-R_OHBP_Dase"/>
</dbReference>
<evidence type="ECO:0000256" key="1">
    <source>
        <dbReference type="ARBA" id="ARBA00006382"/>
    </source>
</evidence>
<dbReference type="Gene3D" id="3.10.180.10">
    <property type="entry name" value="2,3-Dihydroxybiphenyl 1,2-Dioxygenase, domain 1"/>
    <property type="match status" value="1"/>
</dbReference>
<dbReference type="GO" id="GO:0004352">
    <property type="term" value="F:glutamate dehydrogenase (NAD+) activity"/>
    <property type="evidence" value="ECO:0007669"/>
    <property type="project" value="TreeGrafter"/>
</dbReference>
<dbReference type="OrthoDB" id="16820at2759"/>
<comment type="similarity">
    <text evidence="1">Belongs to the Glu/Leu/Phe/Val dehydrogenases family.</text>
</comment>
<dbReference type="PROSITE" id="PS51819">
    <property type="entry name" value="VOC"/>
    <property type="match status" value="1"/>
</dbReference>
<dbReference type="InterPro" id="IPR036291">
    <property type="entry name" value="NAD(P)-bd_dom_sf"/>
</dbReference>
<feature type="domain" description="VOC" evidence="3">
    <location>
        <begin position="626"/>
        <end position="765"/>
    </location>
</feature>
<dbReference type="Gene3D" id="3.40.50.720">
    <property type="entry name" value="NAD(P)-binding Rossmann-like Domain"/>
    <property type="match status" value="1"/>
</dbReference>
<gene>
    <name evidence="4" type="ORF">LEMA_P062590.1</name>
</gene>
<dbReference type="PANTHER" id="PTHR11606:SF13">
    <property type="entry name" value="GLUTAMATE DEHYDROGENASE 1, MITOCHONDRIAL"/>
    <property type="match status" value="1"/>
</dbReference>
<dbReference type="Pfam" id="PF00903">
    <property type="entry name" value="Glyoxalase"/>
    <property type="match status" value="1"/>
</dbReference>
<dbReference type="eggNOG" id="ENOG502SMH2">
    <property type="taxonomic scope" value="Eukaryota"/>
</dbReference>
<dbReference type="AlphaFoldDB" id="E4ZFR3"/>
<sequence>MSLTTVSNVSAPTSVVVSSAPRICHNDTNNSTSISNTSSYEPKCNAKALPAYTVIDERCVWHWTDKLSEAEGWIVIDSPIPTASGGGLFLHNAATLEEVRDVATTMSAKLAVSSQPQIVGAKGGIRFPSCDPRAPAVLERFIRDNAAVISQYWGTGGDINTDHRVIDEHARTYCAPGTATALDALRKALGSETTASVDIHGLLNERICQSEWSVNEFSVGHVMAVTLRELLLRSAPDLIGQVRLILQGFGGVGATFAEAVKQLGIGEVVGISSQYGFIFDRDGIDCASIEMSRRRAIGSGSVRSFDPRSLEAGLSQSQLQSELYSPRRPDTSDEEHLTHFLSVCKGHVFVPCAQRYVVSSKIISTLINDTFAEAPSHARFILAGANNVFNSTERKDDILSMLDSASIRMLPEWISNSGTSNLFMRACSGLALEGYAASTLEACANDTKAFINAVFVKVGEKANNAAIWDACEGLANALRSAGAVNLLGVKGLTHLKLASSDVARASQTIMQLYGAKVSADGSCFQLPGPGDPTISVAKAAEGMGPAGMGFSVCFSVYNLAKARELLKAEAYTFHEENTEGQAELIIDSEEAGYPTILCQAPAQEPSHDNFSSSSEVLSSVVNSIQHLDHYATIQPDTTKIKLFHERMLGFKYVRTFTVNTGSRADGQDDGRMHLMSWPFDNKRIAFLTESLSDDSVFSKLLKRKCRSHVHHFAMKVDNVDAVFVEARARGWGTTSEELSVDLGTGLRQFFIKEEECGSVLEFIGDNKPQSSEGGSASAARYGEIMGDDAGEGKKFYSGNIANLANSCDV</sequence>
<evidence type="ECO:0000259" key="3">
    <source>
        <dbReference type="PROSITE" id="PS51819"/>
    </source>
</evidence>
<dbReference type="Proteomes" id="UP000002668">
    <property type="component" value="Genome"/>
</dbReference>
<protein>
    <recommendedName>
        <fullName evidence="3">VOC domain-containing protein</fullName>
    </recommendedName>
</protein>
<dbReference type="Gene3D" id="3.40.50.10860">
    <property type="entry name" value="Leucine Dehydrogenase, chain A, domain 1"/>
    <property type="match status" value="1"/>
</dbReference>
<dbReference type="STRING" id="985895.E4ZFR3"/>
<dbReference type="EMBL" id="FP929064">
    <property type="protein sequence ID" value="CBX90133.1"/>
    <property type="molecule type" value="Genomic_DNA"/>
</dbReference>
<dbReference type="OMA" id="WIVIDSP"/>
<dbReference type="RefSeq" id="XP_003833498.1">
    <property type="nucleotide sequence ID" value="XM_003833450.1"/>
</dbReference>
<dbReference type="SUPFAM" id="SSF51735">
    <property type="entry name" value="NAD(P)-binding Rossmann-fold domains"/>
    <property type="match status" value="1"/>
</dbReference>
<dbReference type="SUPFAM" id="SSF53223">
    <property type="entry name" value="Aminoacid dehydrogenase-like, N-terminal domain"/>
    <property type="match status" value="1"/>
</dbReference>
<evidence type="ECO:0000256" key="2">
    <source>
        <dbReference type="ARBA" id="ARBA00023002"/>
    </source>
</evidence>
<dbReference type="InParanoid" id="E4ZFR3"/>
<dbReference type="VEuPathDB" id="FungiDB:LEMA_P062590.1"/>
<keyword evidence="5" id="KW-1185">Reference proteome</keyword>
<name>E4ZFR3_LEPMJ</name>